<gene>
    <name evidence="1" type="ORF">Mco01_37560</name>
</gene>
<organism evidence="1 2">
    <name type="scientific">Microbispora corallina</name>
    <dbReference type="NCBI Taxonomy" id="83302"/>
    <lineage>
        <taxon>Bacteria</taxon>
        <taxon>Bacillati</taxon>
        <taxon>Actinomycetota</taxon>
        <taxon>Actinomycetes</taxon>
        <taxon>Streptosporangiales</taxon>
        <taxon>Streptosporangiaceae</taxon>
        <taxon>Microbispora</taxon>
    </lineage>
</organism>
<evidence type="ECO:0000313" key="2">
    <source>
        <dbReference type="Proteomes" id="UP000603904"/>
    </source>
</evidence>
<keyword evidence="2" id="KW-1185">Reference proteome</keyword>
<protein>
    <submittedName>
        <fullName evidence="1">Uncharacterized protein</fullName>
    </submittedName>
</protein>
<evidence type="ECO:0000313" key="1">
    <source>
        <dbReference type="EMBL" id="GIH40756.1"/>
    </source>
</evidence>
<dbReference type="EMBL" id="BOOC01000015">
    <property type="protein sequence ID" value="GIH40756.1"/>
    <property type="molecule type" value="Genomic_DNA"/>
</dbReference>
<accession>A0ABQ4G109</accession>
<reference evidence="1 2" key="1">
    <citation type="submission" date="2021-01" db="EMBL/GenBank/DDBJ databases">
        <title>Whole genome shotgun sequence of Microbispora corallina NBRC 16416.</title>
        <authorList>
            <person name="Komaki H."/>
            <person name="Tamura T."/>
        </authorList>
    </citation>
    <scope>NUCLEOTIDE SEQUENCE [LARGE SCALE GENOMIC DNA]</scope>
    <source>
        <strain evidence="1 2">NBRC 16416</strain>
    </source>
</reference>
<sequence length="118" mass="13212">MPLPSTVRERCRPFLDPDEVLQYLFPAYTQGANFIFAVTDRTITILHCGAFNRDRPKGVYARLPRATRIGPVNTNLDPVFRCNGMGYRVDDQYVSTILAADAEIAGAPVLPPDPEWET</sequence>
<dbReference type="Proteomes" id="UP000603904">
    <property type="component" value="Unassembled WGS sequence"/>
</dbReference>
<proteinExistence type="predicted"/>
<dbReference type="RefSeq" id="WP_204058140.1">
    <property type="nucleotide sequence ID" value="NZ_BAAAGP010000014.1"/>
</dbReference>
<comment type="caution">
    <text evidence="1">The sequence shown here is derived from an EMBL/GenBank/DDBJ whole genome shotgun (WGS) entry which is preliminary data.</text>
</comment>
<name>A0ABQ4G109_9ACTN</name>